<feature type="transmembrane region" description="Helical" evidence="1">
    <location>
        <begin position="33"/>
        <end position="51"/>
    </location>
</feature>
<evidence type="ECO:0000259" key="2">
    <source>
        <dbReference type="Pfam" id="PF11141"/>
    </source>
</evidence>
<reference evidence="3 4" key="1">
    <citation type="submission" date="2020-10" db="EMBL/GenBank/DDBJ databases">
        <title>Connecting structure to function with the recovery of over 1000 high-quality activated sludge metagenome-assembled genomes encoding full-length rRNA genes using long-read sequencing.</title>
        <authorList>
            <person name="Singleton C.M."/>
            <person name="Petriglieri F."/>
            <person name="Kristensen J.M."/>
            <person name="Kirkegaard R.H."/>
            <person name="Michaelsen T.Y."/>
            <person name="Andersen M.H."/>
            <person name="Karst S.M."/>
            <person name="Dueholm M.S."/>
            <person name="Nielsen P.H."/>
            <person name="Albertsen M."/>
        </authorList>
    </citation>
    <scope>NUCLEOTIDE SEQUENCE [LARGE SCALE GENOMIC DNA]</scope>
    <source>
        <strain evidence="3">Fred_18-Q3-R57-64_BAT3C.720</strain>
    </source>
</reference>
<feature type="transmembrane region" description="Helical" evidence="1">
    <location>
        <begin position="78"/>
        <end position="99"/>
    </location>
</feature>
<feature type="domain" description="DUF2914" evidence="2">
    <location>
        <begin position="274"/>
        <end position="333"/>
    </location>
</feature>
<evidence type="ECO:0000256" key="1">
    <source>
        <dbReference type="SAM" id="Phobius"/>
    </source>
</evidence>
<feature type="transmembrane region" description="Helical" evidence="1">
    <location>
        <begin position="190"/>
        <end position="212"/>
    </location>
</feature>
<proteinExistence type="predicted"/>
<keyword evidence="1" id="KW-0812">Transmembrane</keyword>
<accession>A0A935T5B7</accession>
<feature type="transmembrane region" description="Helical" evidence="1">
    <location>
        <begin position="161"/>
        <end position="178"/>
    </location>
</feature>
<dbReference type="EMBL" id="JADJOT010000003">
    <property type="protein sequence ID" value="MBK7953265.1"/>
    <property type="molecule type" value="Genomic_DNA"/>
</dbReference>
<dbReference type="InterPro" id="IPR022606">
    <property type="entry name" value="DUF2914"/>
</dbReference>
<feature type="transmembrane region" description="Helical" evidence="1">
    <location>
        <begin position="105"/>
        <end position="124"/>
    </location>
</feature>
<evidence type="ECO:0000313" key="4">
    <source>
        <dbReference type="Proteomes" id="UP000706151"/>
    </source>
</evidence>
<organism evidence="3 4">
    <name type="scientific">Candidatus Accumulibacter affinis</name>
    <dbReference type="NCBI Taxonomy" id="2954384"/>
    <lineage>
        <taxon>Bacteria</taxon>
        <taxon>Pseudomonadati</taxon>
        <taxon>Pseudomonadota</taxon>
        <taxon>Betaproteobacteria</taxon>
        <taxon>Candidatus Accumulibacter</taxon>
    </lineage>
</organism>
<dbReference type="AlphaFoldDB" id="A0A935T5B7"/>
<sequence>MTSLQRLYPLAAFLAGFVWDALTIGQRVKVTDFWRLGTFLLGAALLVLWLAHRQAREVSAPAAGDGWRRRFAELRWQAPYLLLQFFFGGIFSALFILYFKSSGHLGTWLMATFLGVLLVTNEFAGKYFGQRFTLIWALFALNAILLFNFALPHAIGSLNPLWFYVSTAAGVILTHSLWRTSPGRPGRIFPAWLLAGALVLAWNLDMIAPVPLVKQDLAVGHTFLKEGDRYALQVESAAPWQFWRDQSATVHLLDGEKLYGVSAVFAPFGVTAALQHRWEVRDPGGWREVYRRQFQSTGGRERGFRGYSWVLNPQPGDWRFIIETQDGRTIAALPVRVERGAPLPEDTLLREF</sequence>
<dbReference type="Pfam" id="PF11141">
    <property type="entry name" value="DUF2914"/>
    <property type="match status" value="1"/>
</dbReference>
<protein>
    <submittedName>
        <fullName evidence="3">DUF2914 domain-containing protein</fullName>
    </submittedName>
</protein>
<dbReference type="Proteomes" id="UP000706151">
    <property type="component" value="Unassembled WGS sequence"/>
</dbReference>
<comment type="caution">
    <text evidence="3">The sequence shown here is derived from an EMBL/GenBank/DDBJ whole genome shotgun (WGS) entry which is preliminary data.</text>
</comment>
<name>A0A935T5B7_9PROT</name>
<evidence type="ECO:0000313" key="3">
    <source>
        <dbReference type="EMBL" id="MBK7953265.1"/>
    </source>
</evidence>
<feature type="transmembrane region" description="Helical" evidence="1">
    <location>
        <begin position="136"/>
        <end position="155"/>
    </location>
</feature>
<gene>
    <name evidence="3" type="ORF">IPK02_04380</name>
</gene>
<keyword evidence="1" id="KW-0472">Membrane</keyword>
<keyword evidence="1" id="KW-1133">Transmembrane helix</keyword>